<dbReference type="Pfam" id="PF01408">
    <property type="entry name" value="GFO_IDH_MocA"/>
    <property type="match status" value="1"/>
</dbReference>
<dbReference type="Gene3D" id="3.40.50.720">
    <property type="entry name" value="NAD(P)-binding Rossmann-like Domain"/>
    <property type="match status" value="1"/>
</dbReference>
<dbReference type="OrthoDB" id="9782091at2"/>
<dbReference type="SUPFAM" id="SSF55347">
    <property type="entry name" value="Glyceraldehyde-3-phosphate dehydrogenase-like, C-terminal domain"/>
    <property type="match status" value="1"/>
</dbReference>
<keyword evidence="4" id="KW-1185">Reference proteome</keyword>
<dbReference type="GO" id="GO:0000166">
    <property type="term" value="F:nucleotide binding"/>
    <property type="evidence" value="ECO:0007669"/>
    <property type="project" value="InterPro"/>
</dbReference>
<dbReference type="RefSeq" id="WP_104763407.1">
    <property type="nucleotide sequence ID" value="NZ_FZPM01000021.1"/>
</dbReference>
<dbReference type="InterPro" id="IPR051317">
    <property type="entry name" value="Gfo/Idh/MocA_oxidoreduct"/>
</dbReference>
<dbReference type="Gene3D" id="3.30.360.10">
    <property type="entry name" value="Dihydrodipicolinate Reductase, domain 2"/>
    <property type="match status" value="1"/>
</dbReference>
<comment type="caution">
    <text evidence="3">The sequence shown here is derived from an EMBL/GenBank/DDBJ whole genome shotgun (WGS) entry which is preliminary data.</text>
</comment>
<dbReference type="InterPro" id="IPR055170">
    <property type="entry name" value="GFO_IDH_MocA-like_dom"/>
</dbReference>
<protein>
    <submittedName>
        <fullName evidence="3">Gfo/Idh/MocA family oxidoreductase</fullName>
    </submittedName>
</protein>
<dbReference type="Proteomes" id="UP000256424">
    <property type="component" value="Unassembled WGS sequence"/>
</dbReference>
<dbReference type="InterPro" id="IPR036291">
    <property type="entry name" value="NAD(P)-bd_dom_sf"/>
</dbReference>
<evidence type="ECO:0000313" key="3">
    <source>
        <dbReference type="EMBL" id="RDU70617.1"/>
    </source>
</evidence>
<dbReference type="Pfam" id="PF22725">
    <property type="entry name" value="GFO_IDH_MocA_C3"/>
    <property type="match status" value="1"/>
</dbReference>
<dbReference type="PANTHER" id="PTHR43708">
    <property type="entry name" value="CONSERVED EXPRESSED OXIDOREDUCTASE (EUROFUNG)"/>
    <property type="match status" value="1"/>
</dbReference>
<evidence type="ECO:0000259" key="2">
    <source>
        <dbReference type="Pfam" id="PF22725"/>
    </source>
</evidence>
<dbReference type="PANTHER" id="PTHR43708:SF3">
    <property type="entry name" value="OXIDOREDUCTASE"/>
    <property type="match status" value="1"/>
</dbReference>
<gene>
    <name evidence="3" type="ORF">CQA66_07845</name>
</gene>
<reference evidence="3 4" key="1">
    <citation type="submission" date="2018-04" db="EMBL/GenBank/DDBJ databases">
        <title>Novel Campyloabacter and Helicobacter Species and Strains.</title>
        <authorList>
            <person name="Mannion A.J."/>
            <person name="Shen Z."/>
            <person name="Fox J.G."/>
        </authorList>
    </citation>
    <scope>NUCLEOTIDE SEQUENCE [LARGE SCALE GENOMIC DNA]</scope>
    <source>
        <strain evidence="3 4">MIT 97-5075</strain>
    </source>
</reference>
<dbReference type="EMBL" id="NXLW01000018">
    <property type="protein sequence ID" value="RDU70617.1"/>
    <property type="molecule type" value="Genomic_DNA"/>
</dbReference>
<sequence>MCPLRLAFIGGSIESAIGRTHYIATQMDNEFILEAACFSTRAQSNAQSAEIFGNHKQPLRIYTHYKELLENERGNIDAICVLTPTPTHKEIVIESLLHGFNVICEKTLCLNLEEALQISTILQEQRGFLAVIYNYTGYPMLRELRAMLCSKRFGKIYSVHIEMPQEGFVRCDENGRVIKPQDWRLQDSKIPIISLDLGIHCQNIISFLTNSYPLECIAMKASYGHFNIVSDINILARYESDIHVNMWFSKSALGARNGLQVRIYAENFSATWLQSDPEILLLNDKNGNRSILDRASPHCLESNKPRYNRFKAGHPAGFIEAFANYYSDVASSLREYLKSKECTHTKAKSLHLEQAFAQRDFANPYVFGITESIRGLAFFESAQQSLQTKSLQPVLKSLAQPTMQI</sequence>
<feature type="domain" description="GFO/IDH/MocA-like oxidoreductase" evidence="2">
    <location>
        <begin position="142"/>
        <end position="266"/>
    </location>
</feature>
<name>A0A3D8IZC3_9HELI</name>
<dbReference type="SUPFAM" id="SSF51735">
    <property type="entry name" value="NAD(P)-binding Rossmann-fold domains"/>
    <property type="match status" value="1"/>
</dbReference>
<feature type="domain" description="Gfo/Idh/MocA-like oxidoreductase N-terminal" evidence="1">
    <location>
        <begin position="5"/>
        <end position="131"/>
    </location>
</feature>
<evidence type="ECO:0000259" key="1">
    <source>
        <dbReference type="Pfam" id="PF01408"/>
    </source>
</evidence>
<dbReference type="InterPro" id="IPR000683">
    <property type="entry name" value="Gfo/Idh/MocA-like_OxRdtase_N"/>
</dbReference>
<proteinExistence type="predicted"/>
<organism evidence="3 4">
    <name type="scientific">Helicobacter aurati</name>
    <dbReference type="NCBI Taxonomy" id="137778"/>
    <lineage>
        <taxon>Bacteria</taxon>
        <taxon>Pseudomonadati</taxon>
        <taxon>Campylobacterota</taxon>
        <taxon>Epsilonproteobacteria</taxon>
        <taxon>Campylobacterales</taxon>
        <taxon>Helicobacteraceae</taxon>
        <taxon>Helicobacter</taxon>
    </lineage>
</organism>
<evidence type="ECO:0000313" key="4">
    <source>
        <dbReference type="Proteomes" id="UP000256424"/>
    </source>
</evidence>
<accession>A0A3D8IZC3</accession>
<dbReference type="AlphaFoldDB" id="A0A3D8IZC3"/>